<keyword evidence="4 5" id="KW-0472">Membrane</keyword>
<evidence type="ECO:0000259" key="6">
    <source>
        <dbReference type="Pfam" id="PF04932"/>
    </source>
</evidence>
<feature type="transmembrane region" description="Helical" evidence="5">
    <location>
        <begin position="225"/>
        <end position="244"/>
    </location>
</feature>
<feature type="transmembrane region" description="Helical" evidence="5">
    <location>
        <begin position="84"/>
        <end position="105"/>
    </location>
</feature>
<feature type="transmembrane region" description="Helical" evidence="5">
    <location>
        <begin position="434"/>
        <end position="455"/>
    </location>
</feature>
<dbReference type="Pfam" id="PF04932">
    <property type="entry name" value="Wzy_C"/>
    <property type="match status" value="1"/>
</dbReference>
<proteinExistence type="predicted"/>
<dbReference type="GO" id="GO:0016874">
    <property type="term" value="F:ligase activity"/>
    <property type="evidence" value="ECO:0007669"/>
    <property type="project" value="UniProtKB-KW"/>
</dbReference>
<evidence type="ECO:0000256" key="2">
    <source>
        <dbReference type="ARBA" id="ARBA00022692"/>
    </source>
</evidence>
<evidence type="ECO:0000313" key="7">
    <source>
        <dbReference type="EMBL" id="QOV90620.1"/>
    </source>
</evidence>
<keyword evidence="7" id="KW-0436">Ligase</keyword>
<feature type="transmembrane region" description="Helical" evidence="5">
    <location>
        <begin position="400"/>
        <end position="422"/>
    </location>
</feature>
<feature type="transmembrane region" description="Helical" evidence="5">
    <location>
        <begin position="58"/>
        <end position="77"/>
    </location>
</feature>
<feature type="transmembrane region" description="Helical" evidence="5">
    <location>
        <begin position="506"/>
        <end position="526"/>
    </location>
</feature>
<dbReference type="EMBL" id="CP063458">
    <property type="protein sequence ID" value="QOV90620.1"/>
    <property type="molecule type" value="Genomic_DNA"/>
</dbReference>
<keyword evidence="3 5" id="KW-1133">Transmembrane helix</keyword>
<dbReference type="Proteomes" id="UP000593765">
    <property type="component" value="Chromosome"/>
</dbReference>
<feature type="transmembrane region" description="Helical" evidence="5">
    <location>
        <begin position="149"/>
        <end position="167"/>
    </location>
</feature>
<dbReference type="Gene3D" id="1.25.40.10">
    <property type="entry name" value="Tetratricopeptide repeat domain"/>
    <property type="match status" value="1"/>
</dbReference>
<reference evidence="7 8" key="1">
    <citation type="submission" date="2020-10" db="EMBL/GenBank/DDBJ databases">
        <title>Wide distribution of Phycisphaera-like planctomycetes from WD2101 soil group in peatlands and genome analysis of the first cultivated representative.</title>
        <authorList>
            <person name="Dedysh S.N."/>
            <person name="Beletsky A.V."/>
            <person name="Ivanova A."/>
            <person name="Kulichevskaya I.S."/>
            <person name="Suzina N.E."/>
            <person name="Philippov D.A."/>
            <person name="Rakitin A.L."/>
            <person name="Mardanov A.V."/>
            <person name="Ravin N.V."/>
        </authorList>
    </citation>
    <scope>NUCLEOTIDE SEQUENCE [LARGE SCALE GENOMIC DNA]</scope>
    <source>
        <strain evidence="7 8">M1803</strain>
    </source>
</reference>
<evidence type="ECO:0000313" key="8">
    <source>
        <dbReference type="Proteomes" id="UP000593765"/>
    </source>
</evidence>
<dbReference type="InterPro" id="IPR051533">
    <property type="entry name" value="WaaL-like"/>
</dbReference>
<sequence>MKTTRTVLQPAVAHESGLVPKDPDLGVNWWDACSETLLIGLLAFMPFALGVVRPWSELVVHSLTAVLATIIALRLLVNPLRSFAWSWTYLPIALFLLLAACHLIPLPNGVLASLSASTVDAKSTLLEPAYLGDTGSTALTFYAHGTARALRLLLVPITLFVVTINLVQRPEQLKRLLAAIAVIGGAVTALALAQTLSGTTDIYWSLPMPGGAVARSGPFVNRGHFAQFTNLSIGASIGLLLIMFRESQAERWPTKHFGKNRNFESWVTWLIGTAIVAEVVAVALSLSRGGAVALLVALVSTVVLLSLLGNAGRRGPLLAGLLLAAFGAAIYFGYDAMYHRFTVDSGGTPYGERERILRDSINLFQQYPALGTGFGTFQFVFPMVDSATLGLVATHAENEYAQILVETGVVGLVIVVAFMAMIGRHFIANIRSTFPLAASAYGLGFGLIAAAVHSFTDFGQHFPAIGGLSAVLCGLLVSLSRMRRQASPARTATPARVAPSGGVRRLRISTGMAAMLALAVAMGMTLPAAEAARRADAHWAKVTELEQVLAADAWNSGTEADFATLIAEAAAASDLQPGDVTYRYGLNAHRWRAVTRLHEAYSEPYMAYARRIVDELHQVRKLCPTFGAPVSLAGQIEAFVLGDPAGPDHVRLGYKLAPTDAAVCFASGRLEVREGQWESSLANFQRAVKIEGRLLQEAINQYLEVAERPDLALALVNDDPEQLMFLAARFDKAPVPESDEPPARPELARQARDRAFALYKIRCASPGPTANDLAALADMLQERGDSAAAIIEYRRALALAFTQVEWRFNLAKCLAAAGRNAEALREIESCLRQRPGWAEAEKLAERLKAVVGEVQ</sequence>
<evidence type="ECO:0000256" key="4">
    <source>
        <dbReference type="ARBA" id="ARBA00023136"/>
    </source>
</evidence>
<feature type="transmembrane region" description="Helical" evidence="5">
    <location>
        <begin position="290"/>
        <end position="308"/>
    </location>
</feature>
<dbReference type="PANTHER" id="PTHR37422:SF13">
    <property type="entry name" value="LIPOPOLYSACCHARIDE BIOSYNTHESIS PROTEIN PA4999-RELATED"/>
    <property type="match status" value="1"/>
</dbReference>
<keyword evidence="8" id="KW-1185">Reference proteome</keyword>
<feature type="transmembrane region" description="Helical" evidence="5">
    <location>
        <begin position="176"/>
        <end position="196"/>
    </location>
</feature>
<dbReference type="PANTHER" id="PTHR37422">
    <property type="entry name" value="TEICHURONIC ACID BIOSYNTHESIS PROTEIN TUAE"/>
    <property type="match status" value="1"/>
</dbReference>
<dbReference type="InterPro" id="IPR007016">
    <property type="entry name" value="O-antigen_ligase-rel_domated"/>
</dbReference>
<feature type="transmembrane region" description="Helical" evidence="5">
    <location>
        <begin position="36"/>
        <end position="52"/>
    </location>
</feature>
<protein>
    <submittedName>
        <fullName evidence="7">O-antigen ligase family protein</fullName>
    </submittedName>
</protein>
<dbReference type="SUPFAM" id="SSF48452">
    <property type="entry name" value="TPR-like"/>
    <property type="match status" value="1"/>
</dbReference>
<dbReference type="KEGG" id="hbs:IPV69_04455"/>
<comment type="subcellular location">
    <subcellularLocation>
        <location evidence="1">Membrane</location>
        <topology evidence="1">Multi-pass membrane protein</topology>
    </subcellularLocation>
</comment>
<keyword evidence="2 5" id="KW-0812">Transmembrane</keyword>
<dbReference type="RefSeq" id="WP_206293715.1">
    <property type="nucleotide sequence ID" value="NZ_CP063458.1"/>
</dbReference>
<accession>A0A7M2X1K6</accession>
<gene>
    <name evidence="7" type="ORF">IPV69_04455</name>
</gene>
<organism evidence="7 8">
    <name type="scientific">Humisphaera borealis</name>
    <dbReference type="NCBI Taxonomy" id="2807512"/>
    <lineage>
        <taxon>Bacteria</taxon>
        <taxon>Pseudomonadati</taxon>
        <taxon>Planctomycetota</taxon>
        <taxon>Phycisphaerae</taxon>
        <taxon>Tepidisphaerales</taxon>
        <taxon>Tepidisphaeraceae</taxon>
        <taxon>Humisphaera</taxon>
    </lineage>
</organism>
<feature type="domain" description="O-antigen ligase-related" evidence="6">
    <location>
        <begin position="276"/>
        <end position="415"/>
    </location>
</feature>
<feature type="transmembrane region" description="Helical" evidence="5">
    <location>
        <begin position="265"/>
        <end position="284"/>
    </location>
</feature>
<evidence type="ECO:0000256" key="5">
    <source>
        <dbReference type="SAM" id="Phobius"/>
    </source>
</evidence>
<feature type="transmembrane region" description="Helical" evidence="5">
    <location>
        <begin position="461"/>
        <end position="480"/>
    </location>
</feature>
<dbReference type="InterPro" id="IPR011990">
    <property type="entry name" value="TPR-like_helical_dom_sf"/>
</dbReference>
<evidence type="ECO:0000256" key="1">
    <source>
        <dbReference type="ARBA" id="ARBA00004141"/>
    </source>
</evidence>
<evidence type="ECO:0000256" key="3">
    <source>
        <dbReference type="ARBA" id="ARBA00022989"/>
    </source>
</evidence>
<name>A0A7M2X1K6_9BACT</name>
<dbReference type="GO" id="GO:0016020">
    <property type="term" value="C:membrane"/>
    <property type="evidence" value="ECO:0007669"/>
    <property type="project" value="UniProtKB-SubCell"/>
</dbReference>
<feature type="transmembrane region" description="Helical" evidence="5">
    <location>
        <begin position="315"/>
        <end position="334"/>
    </location>
</feature>
<dbReference type="AlphaFoldDB" id="A0A7M2X1K6"/>